<accession>A0ABX0QH73</accession>
<dbReference type="SUPFAM" id="SSF55486">
    <property type="entry name" value="Metalloproteases ('zincins'), catalytic domain"/>
    <property type="match status" value="1"/>
</dbReference>
<evidence type="ECO:0000259" key="2">
    <source>
        <dbReference type="Pfam" id="PF18962"/>
    </source>
</evidence>
<feature type="domain" description="Secretion system C-terminal sorting" evidence="2">
    <location>
        <begin position="798"/>
        <end position="876"/>
    </location>
</feature>
<protein>
    <submittedName>
        <fullName evidence="3">T9SS type A sorting domain-containing protein</fullName>
    </submittedName>
</protein>
<organism evidence="3 4">
    <name type="scientific">Fibrivirga algicola</name>
    <dbReference type="NCBI Taxonomy" id="2950420"/>
    <lineage>
        <taxon>Bacteria</taxon>
        <taxon>Pseudomonadati</taxon>
        <taxon>Bacteroidota</taxon>
        <taxon>Cytophagia</taxon>
        <taxon>Cytophagales</taxon>
        <taxon>Spirosomataceae</taxon>
        <taxon>Fibrivirga</taxon>
    </lineage>
</organism>
<dbReference type="EMBL" id="WAEL01000006">
    <property type="protein sequence ID" value="NID11750.1"/>
    <property type="molecule type" value="Genomic_DNA"/>
</dbReference>
<reference evidence="3" key="1">
    <citation type="submission" date="2024-05" db="EMBL/GenBank/DDBJ databases">
        <authorList>
            <person name="Jung D.-H."/>
        </authorList>
    </citation>
    <scope>NUCLEOTIDE SEQUENCE</scope>
    <source>
        <strain evidence="3">JA-25</strain>
    </source>
</reference>
<dbReference type="Gene3D" id="3.40.390.10">
    <property type="entry name" value="Collagenase (Catalytic Domain)"/>
    <property type="match status" value="1"/>
</dbReference>
<feature type="signal peptide" evidence="1">
    <location>
        <begin position="1"/>
        <end position="22"/>
    </location>
</feature>
<proteinExistence type="predicted"/>
<dbReference type="NCBIfam" id="TIGR04183">
    <property type="entry name" value="Por_Secre_tail"/>
    <property type="match status" value="1"/>
</dbReference>
<dbReference type="RefSeq" id="WP_166692740.1">
    <property type="nucleotide sequence ID" value="NZ_WAEL01000006.1"/>
</dbReference>
<comment type="caution">
    <text evidence="3">The sequence shown here is derived from an EMBL/GenBank/DDBJ whole genome shotgun (WGS) entry which is preliminary data.</text>
</comment>
<gene>
    <name evidence="3" type="ORF">F7231_16375</name>
</gene>
<keyword evidence="1" id="KW-0732">Signal</keyword>
<dbReference type="InterPro" id="IPR026444">
    <property type="entry name" value="Secre_tail"/>
</dbReference>
<evidence type="ECO:0000313" key="4">
    <source>
        <dbReference type="Proteomes" id="UP000606008"/>
    </source>
</evidence>
<feature type="chain" id="PRO_5045617812" evidence="1">
    <location>
        <begin position="23"/>
        <end position="878"/>
    </location>
</feature>
<dbReference type="Pfam" id="PF18962">
    <property type="entry name" value="Por_Secre_tail"/>
    <property type="match status" value="1"/>
</dbReference>
<evidence type="ECO:0000313" key="3">
    <source>
        <dbReference type="EMBL" id="NID11750.1"/>
    </source>
</evidence>
<name>A0ABX0QH73_9BACT</name>
<keyword evidence="4" id="KW-1185">Reference proteome</keyword>
<sequence length="878" mass="94839">MMHQYALRLLVVLLLAGSSLMAQQRTSTARTKPLTTYESFALRNRVAKADPIICYSSAENVFTRIGPPAGFNDARARRAATSTFIVQYIGYPDSARAAFQRAVDIWSTLIVSPVPIRIKATWRSLGTGVLGSASPATYIGAPDGSQRATSYYPIALAEKIARRNINHPDSADIVANFSSTNTWYTGLDGNPKSGQYDLVTIVLHELGHGLGFTGGIRASASSQEGGIALPTVFDTYIENQLGTKILNTTIANNASSLFTQITGQNLFLNGPILQQRTGGRAKLYAPTTYSTGSSLYHLDENTYRAGTPNALMTPFVAATEVAQNPGPAVLAFFEDMEWKTTSLLHTPVSDIETTTGVTFTARVVSDTVLGSDPPKLFYRTGIPTTGNSAYKQVNMVRQGTTDTYAVTLPPSEVPGRTVYYIQTQDAGGRTFTNPGKDNLGTTQYYYSFTVGADVVPPTIVHSPEQTVLLEAEVDTLLILAKVTDDRRLLNAARTKQGVDTVYIDYRINGVARTPISMTLANSDIVPDSTWFGLIPIAARSLKAGDVLSYRIIARDISAARNQAVSPATGFYSVSVVAPQTTVRSQYINDFNSATAGADFVGDGFRIEQPTSFSSASINSDHPYKNGANIFSESNSTYTLLAPIRVKANPDSSRIQFDEIVLVEPSDPGSVYGDDGFYDYVIVEASKNNGQTWLPLVDGYNINDKAEWITAWNSSSAAGLPNETNSTAVGRPALLKPRTIFIQASGNFAANDVILIRFRLFSDQLVHGWGWQIDNLKVQVAPPPPILATEPLPLASFSVYPNPANGSVRVHAELSQTATEGIMTLSGPSGQTLRQLPIAVRNGKQISEQLDVSQLPAGMYFLQLNAGDAKQVKKIVVTH</sequence>
<dbReference type="Proteomes" id="UP000606008">
    <property type="component" value="Unassembled WGS sequence"/>
</dbReference>
<evidence type="ECO:0000256" key="1">
    <source>
        <dbReference type="SAM" id="SignalP"/>
    </source>
</evidence>
<dbReference type="InterPro" id="IPR024079">
    <property type="entry name" value="MetalloPept_cat_dom_sf"/>
</dbReference>